<evidence type="ECO:0000256" key="1">
    <source>
        <dbReference type="ARBA" id="ARBA00004380"/>
    </source>
</evidence>
<dbReference type="GeneID" id="87809360"/>
<dbReference type="InterPro" id="IPR004353">
    <property type="entry name" value="Mon1"/>
</dbReference>
<feature type="compositionally biased region" description="Low complexity" evidence="4">
    <location>
        <begin position="8"/>
        <end position="35"/>
    </location>
</feature>
<dbReference type="AlphaFoldDB" id="A0AAF0YDS7"/>
<proteinExistence type="inferred from homology"/>
<dbReference type="PRINTS" id="PR01546">
    <property type="entry name" value="YEAST73DUF"/>
</dbReference>
<protein>
    <recommendedName>
        <fullName evidence="2 3">Vacuolar fusion protein MON1</fullName>
    </recommendedName>
</protein>
<feature type="compositionally biased region" description="Basic and acidic residues" evidence="4">
    <location>
        <begin position="205"/>
        <end position="222"/>
    </location>
</feature>
<evidence type="ECO:0000259" key="5">
    <source>
        <dbReference type="Pfam" id="PF19036"/>
    </source>
</evidence>
<dbReference type="GO" id="GO:0035658">
    <property type="term" value="C:Mon1-Ccz1 complex"/>
    <property type="evidence" value="ECO:0007669"/>
    <property type="project" value="TreeGrafter"/>
</dbReference>
<dbReference type="Pfam" id="PF19037">
    <property type="entry name" value="Fuz_longin_2"/>
    <property type="match status" value="1"/>
</dbReference>
<dbReference type="InterPro" id="IPR043970">
    <property type="entry name" value="FUZ/MON1/HPS1_longin_3"/>
</dbReference>
<dbReference type="GO" id="GO:0032585">
    <property type="term" value="C:multivesicular body membrane"/>
    <property type="evidence" value="ECO:0007669"/>
    <property type="project" value="UniProtKB-SubCell"/>
</dbReference>
<dbReference type="InterPro" id="IPR043972">
    <property type="entry name" value="FUZ/MON1/HPS1_longin_1"/>
</dbReference>
<feature type="domain" description="FUZ/MON1/HPS1 third Longin" evidence="7">
    <location>
        <begin position="532"/>
        <end position="636"/>
    </location>
</feature>
<keyword evidence="3" id="KW-0653">Protein transport</keyword>
<feature type="region of interest" description="Disordered" evidence="4">
    <location>
        <begin position="1"/>
        <end position="111"/>
    </location>
</feature>
<dbReference type="InterPro" id="IPR043971">
    <property type="entry name" value="FUZ/MON1/HPS1_longin_2"/>
</dbReference>
<evidence type="ECO:0000313" key="9">
    <source>
        <dbReference type="Proteomes" id="UP000827549"/>
    </source>
</evidence>
<dbReference type="EMBL" id="CP086717">
    <property type="protein sequence ID" value="WOO82651.1"/>
    <property type="molecule type" value="Genomic_DNA"/>
</dbReference>
<accession>A0AAF0YDS7</accession>
<organism evidence="8 9">
    <name type="scientific">Vanrija pseudolonga</name>
    <dbReference type="NCBI Taxonomy" id="143232"/>
    <lineage>
        <taxon>Eukaryota</taxon>
        <taxon>Fungi</taxon>
        <taxon>Dikarya</taxon>
        <taxon>Basidiomycota</taxon>
        <taxon>Agaricomycotina</taxon>
        <taxon>Tremellomycetes</taxon>
        <taxon>Trichosporonales</taxon>
        <taxon>Trichosporonaceae</taxon>
        <taxon>Vanrija</taxon>
    </lineage>
</organism>
<evidence type="ECO:0000256" key="2">
    <source>
        <dbReference type="ARBA" id="ARBA00018132"/>
    </source>
</evidence>
<dbReference type="RefSeq" id="XP_062628683.1">
    <property type="nucleotide sequence ID" value="XM_062772699.1"/>
</dbReference>
<dbReference type="GO" id="GO:0000329">
    <property type="term" value="C:fungal-type vacuole membrane"/>
    <property type="evidence" value="ECO:0007669"/>
    <property type="project" value="TreeGrafter"/>
</dbReference>
<keyword evidence="3" id="KW-0967">Endosome</keyword>
<evidence type="ECO:0000259" key="6">
    <source>
        <dbReference type="Pfam" id="PF19037"/>
    </source>
</evidence>
<keyword evidence="3" id="KW-0472">Membrane</keyword>
<dbReference type="Pfam" id="PF19036">
    <property type="entry name" value="Fuz_longin_1"/>
    <property type="match status" value="1"/>
</dbReference>
<dbReference type="PANTHER" id="PTHR13027:SF7">
    <property type="entry name" value="VACUOLAR FUSION PROTEIN MON1 HOMOLOG"/>
    <property type="match status" value="1"/>
</dbReference>
<feature type="domain" description="FUZ/MON1/HPS1 first Longin" evidence="5">
    <location>
        <begin position="246"/>
        <end position="367"/>
    </location>
</feature>
<feature type="compositionally biased region" description="Low complexity" evidence="4">
    <location>
        <begin position="43"/>
        <end position="55"/>
    </location>
</feature>
<dbReference type="GO" id="GO:0016192">
    <property type="term" value="P:vesicle-mediated transport"/>
    <property type="evidence" value="ECO:0007669"/>
    <property type="project" value="InterPro"/>
</dbReference>
<dbReference type="Pfam" id="PF19038">
    <property type="entry name" value="Fuz_longin_3"/>
    <property type="match status" value="1"/>
</dbReference>
<evidence type="ECO:0000256" key="3">
    <source>
        <dbReference type="RuleBase" id="RU367048"/>
    </source>
</evidence>
<evidence type="ECO:0000256" key="4">
    <source>
        <dbReference type="SAM" id="MobiDB-lite"/>
    </source>
</evidence>
<feature type="compositionally biased region" description="Low complexity" evidence="4">
    <location>
        <begin position="64"/>
        <end position="73"/>
    </location>
</feature>
<sequence length="647" mass="69791">MGTTPGDSPSATLSPAALSPPASSNPSTPPRSRSPFHAPRPSAPSTSVSSLSVSTYLDAGTGGSSSAAASQIPSPSPSPHRTPSARKHRRNGTGSRSLLGSGSAPGLLAPPVASTASTAMALLDLDRAASRSPGVSSAPGSPGEGSTLLASSGRTSPASGSSRKGKERAVDDGANEVDEAEAEAVGHVVPVPSDVRRGLRELVARSDDRRSSRGVGGRERAVSRAAADHVQTLPVPPDRGYSPRRYYVLTNAGKPVLALNHGNDSDLSEMMGIAQALISILAEDDDRLRSISRGRTRITFTLKAPLYLFAVSDWGEPEHVMRMHLEYVNLQILSVVTQSQLQRAFARRSNFDLSRLLEGSEPFLNKLVEQCQDDLSFFTTTLQPLRMPPGLRDTAAAALMPPAKFKDLLYVLLIAGGRIVTLLRPRRHAVHPSDMHLLLNTLATSATLRTVETWLPMCLPKFNPAGFVHAYISFVRDDVGLVFISADRDAFESLCQWRVSVVDHLKKDNALDRIEQCIKQHSYTVSVVGSPGLRHFVYKSRGLIQLTSPDWEEPYLPGSVDRKRLVTLYARVQDALYARSGQSAPLKLVYMATAHEAVLGWLTKPFELYVTVSPHLPMSAVVSTANKVAKWVNAEESRLFLKDAPVF</sequence>
<keyword evidence="3" id="KW-0926">Vacuole</keyword>
<feature type="compositionally biased region" description="Acidic residues" evidence="4">
    <location>
        <begin position="173"/>
        <end position="182"/>
    </location>
</feature>
<dbReference type="GO" id="GO:0006623">
    <property type="term" value="P:protein targeting to vacuole"/>
    <property type="evidence" value="ECO:0007669"/>
    <property type="project" value="UniProtKB-UniRule"/>
</dbReference>
<evidence type="ECO:0000259" key="7">
    <source>
        <dbReference type="Pfam" id="PF19038"/>
    </source>
</evidence>
<keyword evidence="3" id="KW-0072">Autophagy</keyword>
<reference evidence="8" key="1">
    <citation type="submission" date="2023-10" db="EMBL/GenBank/DDBJ databases">
        <authorList>
            <person name="Noh H."/>
        </authorList>
    </citation>
    <scope>NUCLEOTIDE SEQUENCE</scope>
    <source>
        <strain evidence="8">DUCC4014</strain>
    </source>
</reference>
<dbReference type="PANTHER" id="PTHR13027">
    <property type="entry name" value="SAND PROTEIN-RELATED"/>
    <property type="match status" value="1"/>
</dbReference>
<name>A0AAF0YDS7_9TREE</name>
<feature type="region of interest" description="Disordered" evidence="4">
    <location>
        <begin position="205"/>
        <end position="226"/>
    </location>
</feature>
<dbReference type="Proteomes" id="UP000827549">
    <property type="component" value="Chromosome 4"/>
</dbReference>
<feature type="compositionally biased region" description="Low complexity" evidence="4">
    <location>
        <begin position="94"/>
        <end position="111"/>
    </location>
</feature>
<dbReference type="GO" id="GO:0006914">
    <property type="term" value="P:autophagy"/>
    <property type="evidence" value="ECO:0007669"/>
    <property type="project" value="UniProtKB-UniRule"/>
</dbReference>
<feature type="region of interest" description="Disordered" evidence="4">
    <location>
        <begin position="130"/>
        <end position="188"/>
    </location>
</feature>
<feature type="compositionally biased region" description="Low complexity" evidence="4">
    <location>
        <begin position="130"/>
        <end position="162"/>
    </location>
</feature>
<gene>
    <name evidence="8" type="primary">MON1</name>
    <name evidence="8" type="ORF">LOC62_04G006133</name>
</gene>
<comment type="subcellular location">
    <subcellularLocation>
        <location evidence="3">Endosome</location>
        <location evidence="3">Multivesicular body membrane</location>
        <topology evidence="3">Peripheral membrane protein</topology>
    </subcellularLocation>
    <subcellularLocation>
        <location evidence="1 3">Prevacuolar compartment membrane</location>
        <topology evidence="1 3">Peripheral membrane protein</topology>
    </subcellularLocation>
    <subcellularLocation>
        <location evidence="3">Vacuole membrane</location>
        <topology evidence="3">Peripheral membrane protein</topology>
    </subcellularLocation>
</comment>
<keyword evidence="3" id="KW-0813">Transport</keyword>
<keyword evidence="9" id="KW-1185">Reference proteome</keyword>
<feature type="domain" description="FUZ/MON1/HPS1 second Longin" evidence="6">
    <location>
        <begin position="406"/>
        <end position="502"/>
    </location>
</feature>
<comment type="similarity">
    <text evidence="3">Belongs to the MON1/SAND family.</text>
</comment>
<evidence type="ECO:0000313" key="8">
    <source>
        <dbReference type="EMBL" id="WOO82651.1"/>
    </source>
</evidence>
<comment type="function">
    <text evidence="3">Required for multiple vacuole delivery pathways including the cytoplasm to vacuole transport (Cvt), autophagy, pexophagy and endocytosis.</text>
</comment>